<accession>A0A5E4MFP3</accession>
<keyword evidence="3" id="KW-0378">Hydrolase</keyword>
<organism evidence="6 7">
    <name type="scientific">Cinara cedri</name>
    <dbReference type="NCBI Taxonomy" id="506608"/>
    <lineage>
        <taxon>Eukaryota</taxon>
        <taxon>Metazoa</taxon>
        <taxon>Ecdysozoa</taxon>
        <taxon>Arthropoda</taxon>
        <taxon>Hexapoda</taxon>
        <taxon>Insecta</taxon>
        <taxon>Pterygota</taxon>
        <taxon>Neoptera</taxon>
        <taxon>Paraneoptera</taxon>
        <taxon>Hemiptera</taxon>
        <taxon>Sternorrhyncha</taxon>
        <taxon>Aphidomorpha</taxon>
        <taxon>Aphidoidea</taxon>
        <taxon>Aphididae</taxon>
        <taxon>Lachninae</taxon>
        <taxon>Cinara</taxon>
    </lineage>
</organism>
<evidence type="ECO:0000256" key="3">
    <source>
        <dbReference type="ARBA" id="ARBA00022801"/>
    </source>
</evidence>
<name>A0A5E4MFP3_9HEMI</name>
<dbReference type="OrthoDB" id="270189at2759"/>
<dbReference type="InterPro" id="IPR013520">
    <property type="entry name" value="Ribonucl_H"/>
</dbReference>
<evidence type="ECO:0000313" key="7">
    <source>
        <dbReference type="Proteomes" id="UP000325440"/>
    </source>
</evidence>
<evidence type="ECO:0000256" key="4">
    <source>
        <dbReference type="ARBA" id="ARBA00022839"/>
    </source>
</evidence>
<dbReference type="Gene3D" id="3.30.420.10">
    <property type="entry name" value="Ribonuclease H-like superfamily/Ribonuclease H"/>
    <property type="match status" value="1"/>
</dbReference>
<dbReference type="AlphaFoldDB" id="A0A5E4MFP3"/>
<protein>
    <submittedName>
        <fullName evidence="6">Ribonuclease H-like domain,Exonuclease, RNase T/DNA polymerase III</fullName>
    </submittedName>
</protein>
<dbReference type="InterPro" id="IPR022894">
    <property type="entry name" value="Oligoribonuclease"/>
</dbReference>
<keyword evidence="4 6" id="KW-0269">Exonuclease</keyword>
<feature type="domain" description="Exonuclease" evidence="5">
    <location>
        <begin position="51"/>
        <end position="226"/>
    </location>
</feature>
<dbReference type="GO" id="GO:0000175">
    <property type="term" value="F:3'-5'-RNA exonuclease activity"/>
    <property type="evidence" value="ECO:0007669"/>
    <property type="project" value="InterPro"/>
</dbReference>
<evidence type="ECO:0000259" key="5">
    <source>
        <dbReference type="SMART" id="SM00479"/>
    </source>
</evidence>
<dbReference type="InterPro" id="IPR036397">
    <property type="entry name" value="RNaseH_sf"/>
</dbReference>
<evidence type="ECO:0000256" key="1">
    <source>
        <dbReference type="ARBA" id="ARBA00009921"/>
    </source>
</evidence>
<dbReference type="PANTHER" id="PTHR11046:SF0">
    <property type="entry name" value="OLIGORIBONUCLEASE, MITOCHONDRIAL"/>
    <property type="match status" value="1"/>
</dbReference>
<dbReference type="EMBL" id="CABPRJ010000478">
    <property type="protein sequence ID" value="VVC28117.1"/>
    <property type="molecule type" value="Genomic_DNA"/>
</dbReference>
<sequence length="232" mass="26790">MIYVMQKFKYLINHLKKINYTEITKDSNISMFSKLKDNSITTHNIINDAQNIVWFDGEMTGLNADKHTLIEAAIIITDGQLNILAESPNIIIHQPDKVLENMEEWSKEHHALSGLTESVRQSNISIKQADQILYDFIKPFTPKGMCPLAGNSIYMDKIFIRKYMPKLESHLSYRLIDVSTLKELYKYDSNIRKKDNIADGCITVLEGVLNERIYKILSIYKKTAGKIKKMTR</sequence>
<comment type="similarity">
    <text evidence="1">Belongs to the oligoribonuclease family.</text>
</comment>
<reference evidence="6 7" key="1">
    <citation type="submission" date="2019-08" db="EMBL/GenBank/DDBJ databases">
        <authorList>
            <person name="Alioto T."/>
            <person name="Alioto T."/>
            <person name="Gomez Garrido J."/>
        </authorList>
    </citation>
    <scope>NUCLEOTIDE SEQUENCE [LARGE SCALE GENOMIC DNA]</scope>
</reference>
<keyword evidence="7" id="KW-1185">Reference proteome</keyword>
<dbReference type="Proteomes" id="UP000325440">
    <property type="component" value="Unassembled WGS sequence"/>
</dbReference>
<dbReference type="InterPro" id="IPR012337">
    <property type="entry name" value="RNaseH-like_sf"/>
</dbReference>
<dbReference type="CDD" id="cd06135">
    <property type="entry name" value="Orn"/>
    <property type="match status" value="1"/>
</dbReference>
<gene>
    <name evidence="6" type="ORF">CINCED_3A015305</name>
</gene>
<evidence type="ECO:0000256" key="2">
    <source>
        <dbReference type="ARBA" id="ARBA00022722"/>
    </source>
</evidence>
<dbReference type="PANTHER" id="PTHR11046">
    <property type="entry name" value="OLIGORIBONUCLEASE, MITOCHONDRIAL"/>
    <property type="match status" value="1"/>
</dbReference>
<dbReference type="SUPFAM" id="SSF53098">
    <property type="entry name" value="Ribonuclease H-like"/>
    <property type="match status" value="1"/>
</dbReference>
<dbReference type="Pfam" id="PF00929">
    <property type="entry name" value="RNase_T"/>
    <property type="match status" value="1"/>
</dbReference>
<dbReference type="NCBIfam" id="NF003765">
    <property type="entry name" value="PRK05359.1"/>
    <property type="match status" value="1"/>
</dbReference>
<dbReference type="SMART" id="SM00479">
    <property type="entry name" value="EXOIII"/>
    <property type="match status" value="1"/>
</dbReference>
<dbReference type="GO" id="GO:0003676">
    <property type="term" value="F:nucleic acid binding"/>
    <property type="evidence" value="ECO:0007669"/>
    <property type="project" value="InterPro"/>
</dbReference>
<evidence type="ECO:0000313" key="6">
    <source>
        <dbReference type="EMBL" id="VVC28117.1"/>
    </source>
</evidence>
<dbReference type="GO" id="GO:0005739">
    <property type="term" value="C:mitochondrion"/>
    <property type="evidence" value="ECO:0007669"/>
    <property type="project" value="TreeGrafter"/>
</dbReference>
<keyword evidence="2" id="KW-0540">Nuclease</keyword>
<proteinExistence type="inferred from homology"/>